<dbReference type="EMBL" id="SZPQ01000015">
    <property type="protein sequence ID" value="TKI06145.1"/>
    <property type="molecule type" value="Genomic_DNA"/>
</dbReference>
<dbReference type="Pfam" id="PF13591">
    <property type="entry name" value="MerR_2"/>
    <property type="match status" value="1"/>
</dbReference>
<dbReference type="Gene3D" id="1.10.1660.10">
    <property type="match status" value="1"/>
</dbReference>
<dbReference type="Proteomes" id="UP000305202">
    <property type="component" value="Unassembled WGS sequence"/>
</dbReference>
<sequence length="100" mass="11721">MTDVRVTLEVTEFCQYASISRDELLEVVALGIIAPRGEADDEWRFDTDALAEIRRAQRLRRELELDWPGIALAVGLLDDIRRLKAENRRLRQRLDRFLLK</sequence>
<keyword evidence="1" id="KW-0175">Coiled coil</keyword>
<proteinExistence type="predicted"/>
<protein>
    <submittedName>
        <fullName evidence="2">Chaperone-modulator protein CbpM</fullName>
    </submittedName>
</protein>
<reference evidence="2 3" key="1">
    <citation type="submission" date="2019-04" db="EMBL/GenBank/DDBJ databases">
        <authorList>
            <person name="Li M."/>
            <person name="Gao C."/>
        </authorList>
    </citation>
    <scope>NUCLEOTIDE SEQUENCE [LARGE SCALE GENOMIC DNA]</scope>
    <source>
        <strain evidence="2 3">BGMRC 2031</strain>
    </source>
</reference>
<evidence type="ECO:0000313" key="2">
    <source>
        <dbReference type="EMBL" id="TKI06145.1"/>
    </source>
</evidence>
<keyword evidence="3" id="KW-1185">Reference proteome</keyword>
<feature type="coiled-coil region" evidence="1">
    <location>
        <begin position="73"/>
        <end position="100"/>
    </location>
</feature>
<accession>A0ABY2SKQ3</accession>
<evidence type="ECO:0000256" key="1">
    <source>
        <dbReference type="SAM" id="Coils"/>
    </source>
</evidence>
<organism evidence="2 3">
    <name type="scientific">Martelella alba</name>
    <dbReference type="NCBI Taxonomy" id="2590451"/>
    <lineage>
        <taxon>Bacteria</taxon>
        <taxon>Pseudomonadati</taxon>
        <taxon>Pseudomonadota</taxon>
        <taxon>Alphaproteobacteria</taxon>
        <taxon>Hyphomicrobiales</taxon>
        <taxon>Aurantimonadaceae</taxon>
        <taxon>Martelella</taxon>
    </lineage>
</organism>
<comment type="caution">
    <text evidence="2">The sequence shown here is derived from an EMBL/GenBank/DDBJ whole genome shotgun (WGS) entry which is preliminary data.</text>
</comment>
<name>A0ABY2SKQ3_9HYPH</name>
<dbReference type="RefSeq" id="WP_136990312.1">
    <property type="nucleotide sequence ID" value="NZ_SZPQ01000015.1"/>
</dbReference>
<evidence type="ECO:0000313" key="3">
    <source>
        <dbReference type="Proteomes" id="UP000305202"/>
    </source>
</evidence>
<gene>
    <name evidence="2" type="ORF">FCN80_11555</name>
</gene>